<organism evidence="2 3">
    <name type="scientific">Eumeta variegata</name>
    <name type="common">Bagworm moth</name>
    <name type="synonym">Eumeta japonica</name>
    <dbReference type="NCBI Taxonomy" id="151549"/>
    <lineage>
        <taxon>Eukaryota</taxon>
        <taxon>Metazoa</taxon>
        <taxon>Ecdysozoa</taxon>
        <taxon>Arthropoda</taxon>
        <taxon>Hexapoda</taxon>
        <taxon>Insecta</taxon>
        <taxon>Pterygota</taxon>
        <taxon>Neoptera</taxon>
        <taxon>Endopterygota</taxon>
        <taxon>Lepidoptera</taxon>
        <taxon>Glossata</taxon>
        <taxon>Ditrysia</taxon>
        <taxon>Tineoidea</taxon>
        <taxon>Psychidae</taxon>
        <taxon>Oiketicinae</taxon>
        <taxon>Eumeta</taxon>
    </lineage>
</organism>
<comment type="caution">
    <text evidence="2">The sequence shown here is derived from an EMBL/GenBank/DDBJ whole genome shotgun (WGS) entry which is preliminary data.</text>
</comment>
<dbReference type="Proteomes" id="UP000299102">
    <property type="component" value="Unassembled WGS sequence"/>
</dbReference>
<feature type="region of interest" description="Disordered" evidence="1">
    <location>
        <begin position="34"/>
        <end position="96"/>
    </location>
</feature>
<dbReference type="EMBL" id="BGZK01000413">
    <property type="protein sequence ID" value="GBP42209.1"/>
    <property type="molecule type" value="Genomic_DNA"/>
</dbReference>
<accession>A0A4C1VVG9</accession>
<gene>
    <name evidence="2" type="ORF">EVAR_25836_1</name>
</gene>
<protein>
    <submittedName>
        <fullName evidence="2">Uncharacterized protein</fullName>
    </submittedName>
</protein>
<dbReference type="OrthoDB" id="844at2759"/>
<sequence length="96" mass="11146">MCECEQYRAVFTMRRQSRHLRSFRVFTPAYDAVSTPSFRPVSTPRSSPEPQSDREDPRSRVTSPVRDYEMFEDEGALLGDNGPEDEEEEGEGVIWR</sequence>
<keyword evidence="3" id="KW-1185">Reference proteome</keyword>
<evidence type="ECO:0000313" key="2">
    <source>
        <dbReference type="EMBL" id="GBP42209.1"/>
    </source>
</evidence>
<evidence type="ECO:0000256" key="1">
    <source>
        <dbReference type="SAM" id="MobiDB-lite"/>
    </source>
</evidence>
<proteinExistence type="predicted"/>
<evidence type="ECO:0000313" key="3">
    <source>
        <dbReference type="Proteomes" id="UP000299102"/>
    </source>
</evidence>
<dbReference type="AlphaFoldDB" id="A0A4C1VVG9"/>
<feature type="compositionally biased region" description="Acidic residues" evidence="1">
    <location>
        <begin position="82"/>
        <end position="96"/>
    </location>
</feature>
<name>A0A4C1VVG9_EUMVA</name>
<reference evidence="2 3" key="1">
    <citation type="journal article" date="2019" name="Commun. Biol.">
        <title>The bagworm genome reveals a unique fibroin gene that provides high tensile strength.</title>
        <authorList>
            <person name="Kono N."/>
            <person name="Nakamura H."/>
            <person name="Ohtoshi R."/>
            <person name="Tomita M."/>
            <person name="Numata K."/>
            <person name="Arakawa K."/>
        </authorList>
    </citation>
    <scope>NUCLEOTIDE SEQUENCE [LARGE SCALE GENOMIC DNA]</scope>
</reference>